<evidence type="ECO:0000256" key="1">
    <source>
        <dbReference type="SAM" id="Phobius"/>
    </source>
</evidence>
<protein>
    <submittedName>
        <fullName evidence="2">Uncharacterized protein</fullName>
    </submittedName>
</protein>
<dbReference type="EMBL" id="JACSGT010000001">
    <property type="protein sequence ID" value="MCF2219741.1"/>
    <property type="molecule type" value="Genomic_DNA"/>
</dbReference>
<accession>A0ABS9C584</accession>
<organism evidence="2 3">
    <name type="scientific">Chryseobacterium indicum</name>
    <dbReference type="NCBI Taxonomy" id="2766954"/>
    <lineage>
        <taxon>Bacteria</taxon>
        <taxon>Pseudomonadati</taxon>
        <taxon>Bacteroidota</taxon>
        <taxon>Flavobacteriia</taxon>
        <taxon>Flavobacteriales</taxon>
        <taxon>Weeksellaceae</taxon>
        <taxon>Chryseobacterium group</taxon>
        <taxon>Chryseobacterium</taxon>
    </lineage>
</organism>
<feature type="transmembrane region" description="Helical" evidence="1">
    <location>
        <begin position="51"/>
        <end position="68"/>
    </location>
</feature>
<comment type="caution">
    <text evidence="2">The sequence shown here is derived from an EMBL/GenBank/DDBJ whole genome shotgun (WGS) entry which is preliminary data.</text>
</comment>
<reference evidence="2" key="1">
    <citation type="submission" date="2021-08" db="EMBL/GenBank/DDBJ databases">
        <title>Complete genome sequence of Chryseobacterium sp strain PS-8.</title>
        <authorList>
            <person name="Das S.K."/>
        </authorList>
    </citation>
    <scope>NUCLEOTIDE SEQUENCE</scope>
    <source>
        <strain evidence="2">PS-8</strain>
    </source>
</reference>
<dbReference type="RefSeq" id="WP_235131305.1">
    <property type="nucleotide sequence ID" value="NZ_JACSGT010000001.1"/>
</dbReference>
<name>A0ABS9C584_9FLAO</name>
<gene>
    <name evidence="2" type="ORF">H9Q08_10510</name>
</gene>
<keyword evidence="3" id="KW-1185">Reference proteome</keyword>
<sequence>MSGFREFKYSVITLICAVLLNVFIISILYWIFNVRKFPPVFSRDSLNNTSIVLTVITILITRFLIAHYDISLKQKNLTTLWTNSCVFLILLIYQNILTNYGLKTQKINNIEEIYQVKNIGVAIQDFQIINHPIIDRQVKFHKSSSKKTLQIIFLYPFKSKKDSVYYALEFESYSDYKTDKNKIDSEFKNLIRNAKNNLQFYNFKKVKNFEYITRISYEYNDFLSAVGKKSKNIIFLKPIEKKVEEKAKDEIQESLIIILMILFIHVLILLFTRFKKESYNYS</sequence>
<keyword evidence="1" id="KW-1133">Transmembrane helix</keyword>
<dbReference type="Proteomes" id="UP001430374">
    <property type="component" value="Unassembled WGS sequence"/>
</dbReference>
<evidence type="ECO:0000313" key="3">
    <source>
        <dbReference type="Proteomes" id="UP001430374"/>
    </source>
</evidence>
<evidence type="ECO:0000313" key="2">
    <source>
        <dbReference type="EMBL" id="MCF2219741.1"/>
    </source>
</evidence>
<keyword evidence="1" id="KW-0472">Membrane</keyword>
<feature type="transmembrane region" description="Helical" evidence="1">
    <location>
        <begin position="12"/>
        <end position="31"/>
    </location>
</feature>
<feature type="transmembrane region" description="Helical" evidence="1">
    <location>
        <begin position="80"/>
        <end position="102"/>
    </location>
</feature>
<feature type="transmembrane region" description="Helical" evidence="1">
    <location>
        <begin position="254"/>
        <end position="272"/>
    </location>
</feature>
<proteinExistence type="predicted"/>
<keyword evidence="1" id="KW-0812">Transmembrane</keyword>